<dbReference type="GO" id="GO:0016491">
    <property type="term" value="F:oxidoreductase activity"/>
    <property type="evidence" value="ECO:0007669"/>
    <property type="project" value="UniProtKB-KW"/>
</dbReference>
<evidence type="ECO:0000256" key="2">
    <source>
        <dbReference type="ARBA" id="ARBA00022857"/>
    </source>
</evidence>
<dbReference type="AlphaFoldDB" id="A0A197K5T4"/>
<proteinExistence type="inferred from homology"/>
<evidence type="ECO:0000256" key="3">
    <source>
        <dbReference type="ARBA" id="ARBA00023002"/>
    </source>
</evidence>
<gene>
    <name evidence="4" type="ORF">K457DRAFT_1872730</name>
</gene>
<dbReference type="PRINTS" id="PR00081">
    <property type="entry name" value="GDHRDH"/>
</dbReference>
<keyword evidence="2" id="KW-0521">NADP</keyword>
<dbReference type="PANTHER" id="PTHR24320:SF282">
    <property type="entry name" value="WW DOMAIN-CONTAINING OXIDOREDUCTASE"/>
    <property type="match status" value="1"/>
</dbReference>
<accession>A0A197K5T4</accession>
<dbReference type="SUPFAM" id="SSF51735">
    <property type="entry name" value="NAD(P)-binding Rossmann-fold domains"/>
    <property type="match status" value="1"/>
</dbReference>
<sequence>MNNVTQLAFWKHLLTPNNYSYSKIPDLTNKVAIVTGANSGLGYATTVALAAKGAHVFLACRSQQRAEDAIERAKAEIKETYPDAATEPKMEFLELDLNDLKKARDAARTFVSKGLPLHILVNNSGIMATPFELSADGIETQFAVNHLGHFVFTLGLLDRIKESQPSRIVVVSSMMHEMAPRGGIAFDTLNDPTALSSITRYSQSKLANLLFGRALAQRLASEKVYVNIAHPGYVESNLANRTGETYGSFTGKMSSLAPKVFGMKPKQGALTQLYLATSPEIEERDVRGRYFIPIAKELQPTSYGRSVELQEKLWTFSESLVKEKIGA</sequence>
<dbReference type="CDD" id="cd05327">
    <property type="entry name" value="retinol-DH_like_SDR_c_like"/>
    <property type="match status" value="1"/>
</dbReference>
<dbReference type="Pfam" id="PF00106">
    <property type="entry name" value="adh_short"/>
    <property type="match status" value="1"/>
</dbReference>
<dbReference type="InterPro" id="IPR002347">
    <property type="entry name" value="SDR_fam"/>
</dbReference>
<dbReference type="InterPro" id="IPR036291">
    <property type="entry name" value="NAD(P)-bd_dom_sf"/>
</dbReference>
<keyword evidence="5" id="KW-1185">Reference proteome</keyword>
<dbReference type="OrthoDB" id="191139at2759"/>
<name>A0A197K5T4_9FUNG</name>
<dbReference type="Gene3D" id="3.40.50.720">
    <property type="entry name" value="NAD(P)-binding Rossmann-like Domain"/>
    <property type="match status" value="1"/>
</dbReference>
<dbReference type="EMBL" id="KV442023">
    <property type="protein sequence ID" value="OAQ32840.1"/>
    <property type="molecule type" value="Genomic_DNA"/>
</dbReference>
<evidence type="ECO:0000256" key="1">
    <source>
        <dbReference type="ARBA" id="ARBA00006484"/>
    </source>
</evidence>
<evidence type="ECO:0000313" key="4">
    <source>
        <dbReference type="EMBL" id="OAQ32840.1"/>
    </source>
</evidence>
<dbReference type="PANTHER" id="PTHR24320">
    <property type="entry name" value="RETINOL DEHYDROGENASE"/>
    <property type="match status" value="1"/>
</dbReference>
<comment type="similarity">
    <text evidence="1">Belongs to the short-chain dehydrogenases/reductases (SDR) family.</text>
</comment>
<reference evidence="4 5" key="1">
    <citation type="submission" date="2016-05" db="EMBL/GenBank/DDBJ databases">
        <title>Genome sequencing reveals origins of a unique bacterial endosymbiosis in the earliest lineages of terrestrial Fungi.</title>
        <authorList>
            <consortium name="DOE Joint Genome Institute"/>
            <person name="Uehling J."/>
            <person name="Gryganskyi A."/>
            <person name="Hameed K."/>
            <person name="Tschaplinski T."/>
            <person name="Misztal P."/>
            <person name="Wu S."/>
            <person name="Desiro A."/>
            <person name="Vande Pol N."/>
            <person name="Du Z.-Y."/>
            <person name="Zienkiewicz A."/>
            <person name="Zienkiewicz K."/>
            <person name="Morin E."/>
            <person name="Tisserant E."/>
            <person name="Splivallo R."/>
            <person name="Hainaut M."/>
            <person name="Henrissat B."/>
            <person name="Ohm R."/>
            <person name="Kuo A."/>
            <person name="Yan J."/>
            <person name="Lipzen A."/>
            <person name="Nolan M."/>
            <person name="Labutti K."/>
            <person name="Barry K."/>
            <person name="Goldstein A."/>
            <person name="Labbe J."/>
            <person name="Schadt C."/>
            <person name="Tuskan G."/>
            <person name="Grigoriev I."/>
            <person name="Martin F."/>
            <person name="Vilgalys R."/>
            <person name="Bonito G."/>
        </authorList>
    </citation>
    <scope>NUCLEOTIDE SEQUENCE [LARGE SCALE GENOMIC DNA]</scope>
    <source>
        <strain evidence="4 5">AG-77</strain>
    </source>
</reference>
<dbReference type="Proteomes" id="UP000078512">
    <property type="component" value="Unassembled WGS sequence"/>
</dbReference>
<organism evidence="4 5">
    <name type="scientific">Linnemannia elongata AG-77</name>
    <dbReference type="NCBI Taxonomy" id="1314771"/>
    <lineage>
        <taxon>Eukaryota</taxon>
        <taxon>Fungi</taxon>
        <taxon>Fungi incertae sedis</taxon>
        <taxon>Mucoromycota</taxon>
        <taxon>Mortierellomycotina</taxon>
        <taxon>Mortierellomycetes</taxon>
        <taxon>Mortierellales</taxon>
        <taxon>Mortierellaceae</taxon>
        <taxon>Linnemannia</taxon>
    </lineage>
</organism>
<protein>
    <submittedName>
        <fullName evidence="4">NAD(P)-binding protein</fullName>
    </submittedName>
</protein>
<keyword evidence="3" id="KW-0560">Oxidoreductase</keyword>
<evidence type="ECO:0000313" key="5">
    <source>
        <dbReference type="Proteomes" id="UP000078512"/>
    </source>
</evidence>
<dbReference type="STRING" id="1314771.A0A197K5T4"/>